<reference evidence="2 3" key="1">
    <citation type="journal article" date="2010" name="Stand. Genomic Sci.">
        <title>Complete genome sequence of Coraliomargarita akajimensis type strain (04OKA010-24).</title>
        <authorList>
            <person name="Mavromatis K."/>
            <person name="Abt B."/>
            <person name="Brambilla E."/>
            <person name="Lapidus A."/>
            <person name="Copeland A."/>
            <person name="Deshpande S."/>
            <person name="Nolan M."/>
            <person name="Lucas S."/>
            <person name="Tice H."/>
            <person name="Cheng J.F."/>
            <person name="Han C."/>
            <person name="Detter J.C."/>
            <person name="Woyke T."/>
            <person name="Goodwin L."/>
            <person name="Pitluck S."/>
            <person name="Held B."/>
            <person name="Brettin T."/>
            <person name="Tapia R."/>
            <person name="Ivanova N."/>
            <person name="Mikhailova N."/>
            <person name="Pati A."/>
            <person name="Liolios K."/>
            <person name="Chen A."/>
            <person name="Palaniappan K."/>
            <person name="Land M."/>
            <person name="Hauser L."/>
            <person name="Chang Y.J."/>
            <person name="Jeffries C.D."/>
            <person name="Rohde M."/>
            <person name="Goker M."/>
            <person name="Bristow J."/>
            <person name="Eisen J.A."/>
            <person name="Markowitz V."/>
            <person name="Hugenholtz P."/>
            <person name="Klenk H.P."/>
            <person name="Kyrpides N.C."/>
        </authorList>
    </citation>
    <scope>NUCLEOTIDE SEQUENCE [LARGE SCALE GENOMIC DNA]</scope>
    <source>
        <strain evidence="3">DSM 45221 / IAM 15411 / JCM 23193 / KCTC 12865</strain>
    </source>
</reference>
<dbReference type="InterPro" id="IPR025669">
    <property type="entry name" value="AAA_dom"/>
</dbReference>
<dbReference type="CDD" id="cd02042">
    <property type="entry name" value="ParAB_family"/>
    <property type="match status" value="1"/>
</dbReference>
<evidence type="ECO:0000313" key="2">
    <source>
        <dbReference type="EMBL" id="ADE54513.1"/>
    </source>
</evidence>
<dbReference type="OrthoDB" id="9815116at2"/>
<proteinExistence type="predicted"/>
<keyword evidence="3" id="KW-1185">Reference proteome</keyword>
<dbReference type="InterPro" id="IPR050678">
    <property type="entry name" value="DNA_Partitioning_ATPase"/>
</dbReference>
<protein>
    <submittedName>
        <fullName evidence="2">Cobyrinic acid ac-diamide synthase</fullName>
    </submittedName>
</protein>
<dbReference type="InterPro" id="IPR027417">
    <property type="entry name" value="P-loop_NTPase"/>
</dbReference>
<feature type="domain" description="AAA" evidence="1">
    <location>
        <begin position="3"/>
        <end position="166"/>
    </location>
</feature>
<dbReference type="Gene3D" id="3.40.50.300">
    <property type="entry name" value="P-loop containing nucleotide triphosphate hydrolases"/>
    <property type="match status" value="1"/>
</dbReference>
<dbReference type="PANTHER" id="PTHR13696:SF52">
    <property type="entry name" value="PARA FAMILY PROTEIN CT_582"/>
    <property type="match status" value="1"/>
</dbReference>
<sequence length="246" mass="27835">MTRTIACYSSKGGVGKTAASVNLAYASAATGKRTLLIDLDQQGASTFYFRVRAPKRHRAKALMSDQQAARASIRETDYVNLHLLPAHVSYRNFDALLDGMKRSKSRLADFVDEVGAGYQRIILDCPPTLSLVAENIFRAADRIIVPVVPTTLSERTYEQLKDFFERSNFKMKKLRPFFSMVDRRKRMHHETILLMRSNEKRMLESEIPYSSAVEAMGVQREPLLSYAPGHIASLAFQALWDEIEAL</sequence>
<dbReference type="eggNOG" id="COG1192">
    <property type="taxonomic scope" value="Bacteria"/>
</dbReference>
<dbReference type="STRING" id="583355.Caka_1494"/>
<evidence type="ECO:0000259" key="1">
    <source>
        <dbReference type="Pfam" id="PF13614"/>
    </source>
</evidence>
<dbReference type="SUPFAM" id="SSF52540">
    <property type="entry name" value="P-loop containing nucleoside triphosphate hydrolases"/>
    <property type="match status" value="1"/>
</dbReference>
<name>D5EJB4_CORAD</name>
<dbReference type="KEGG" id="caa:Caka_1494"/>
<accession>D5EJB4</accession>
<dbReference type="Pfam" id="PF13614">
    <property type="entry name" value="AAA_31"/>
    <property type="match status" value="1"/>
</dbReference>
<dbReference type="PANTHER" id="PTHR13696">
    <property type="entry name" value="P-LOOP CONTAINING NUCLEOSIDE TRIPHOSPHATE HYDROLASE"/>
    <property type="match status" value="1"/>
</dbReference>
<dbReference type="Proteomes" id="UP000000925">
    <property type="component" value="Chromosome"/>
</dbReference>
<evidence type="ECO:0000313" key="3">
    <source>
        <dbReference type="Proteomes" id="UP000000925"/>
    </source>
</evidence>
<dbReference type="AlphaFoldDB" id="D5EJB4"/>
<dbReference type="EMBL" id="CP001998">
    <property type="protein sequence ID" value="ADE54513.1"/>
    <property type="molecule type" value="Genomic_DNA"/>
</dbReference>
<organism evidence="2 3">
    <name type="scientific">Coraliomargarita akajimensis (strain DSM 45221 / IAM 15411 / JCM 23193 / KCTC 12865 / 04OKA010-24)</name>
    <dbReference type="NCBI Taxonomy" id="583355"/>
    <lineage>
        <taxon>Bacteria</taxon>
        <taxon>Pseudomonadati</taxon>
        <taxon>Verrucomicrobiota</taxon>
        <taxon>Opitutia</taxon>
        <taxon>Puniceicoccales</taxon>
        <taxon>Coraliomargaritaceae</taxon>
        <taxon>Coraliomargarita</taxon>
    </lineage>
</organism>
<gene>
    <name evidence="2" type="ordered locus">Caka_1494</name>
</gene>
<dbReference type="RefSeq" id="WP_013043235.1">
    <property type="nucleotide sequence ID" value="NC_014008.1"/>
</dbReference>
<dbReference type="HOGENOM" id="CLU_037612_1_4_0"/>